<evidence type="ECO:0000313" key="3">
    <source>
        <dbReference type="Proteomes" id="UP000030512"/>
    </source>
</evidence>
<dbReference type="SUPFAM" id="SSF51735">
    <property type="entry name" value="NAD(P)-binding Rossmann-fold domains"/>
    <property type="match status" value="1"/>
</dbReference>
<dbReference type="Pfam" id="PF00106">
    <property type="entry name" value="adh_short"/>
    <property type="match status" value="1"/>
</dbReference>
<dbReference type="EMBL" id="CP014476">
    <property type="protein sequence ID" value="AMK79126.1"/>
    <property type="molecule type" value="Genomic_DNA"/>
</dbReference>
<dbReference type="Proteomes" id="UP000030512">
    <property type="component" value="Chromosome"/>
</dbReference>
<accession>A0A140E6V2</accession>
<keyword evidence="1" id="KW-0560">Oxidoreductase</keyword>
<name>A0A140E6V2_9GAMM</name>
<dbReference type="InterPro" id="IPR002347">
    <property type="entry name" value="SDR_fam"/>
</dbReference>
<dbReference type="STRING" id="1538553.JT25_022025"/>
<evidence type="ECO:0000256" key="1">
    <source>
        <dbReference type="ARBA" id="ARBA00023002"/>
    </source>
</evidence>
<dbReference type="KEGG" id="mdn:JT25_022025"/>
<dbReference type="PANTHER" id="PTHR47534:SF3">
    <property type="entry name" value="ALCOHOL DEHYDROGENASE-LIKE C-TERMINAL DOMAIN-CONTAINING PROTEIN"/>
    <property type="match status" value="1"/>
</dbReference>
<dbReference type="InterPro" id="IPR036291">
    <property type="entry name" value="NAD(P)-bd_dom_sf"/>
</dbReference>
<dbReference type="GO" id="GO:0016491">
    <property type="term" value="F:oxidoreductase activity"/>
    <property type="evidence" value="ECO:0007669"/>
    <property type="project" value="UniProtKB-KW"/>
</dbReference>
<dbReference type="Gene3D" id="3.40.50.720">
    <property type="entry name" value="NAD(P)-binding Rossmann-like Domain"/>
    <property type="match status" value="1"/>
</dbReference>
<dbReference type="PANTHER" id="PTHR47534">
    <property type="entry name" value="YALI0E05731P"/>
    <property type="match status" value="1"/>
</dbReference>
<proteinExistence type="predicted"/>
<keyword evidence="3" id="KW-1185">Reference proteome</keyword>
<evidence type="ECO:0000313" key="2">
    <source>
        <dbReference type="EMBL" id="AMK79126.1"/>
    </source>
</evidence>
<organism evidence="2 3">
    <name type="scientific">Methylomonas denitrificans</name>
    <dbReference type="NCBI Taxonomy" id="1538553"/>
    <lineage>
        <taxon>Bacteria</taxon>
        <taxon>Pseudomonadati</taxon>
        <taxon>Pseudomonadota</taxon>
        <taxon>Gammaproteobacteria</taxon>
        <taxon>Methylococcales</taxon>
        <taxon>Methylococcaceae</taxon>
        <taxon>Methylomonas</taxon>
    </lineage>
</organism>
<protein>
    <submittedName>
        <fullName evidence="2">Oxidoreductase</fullName>
    </submittedName>
</protein>
<dbReference type="AlphaFoldDB" id="A0A140E6V2"/>
<gene>
    <name evidence="2" type="ORF">JT25_022025</name>
</gene>
<dbReference type="RefSeq" id="WP_036272486.1">
    <property type="nucleotide sequence ID" value="NZ_CP014476.1"/>
</dbReference>
<sequence length="297" mass="32304">MKRDKKIAWSRISSSSLNLKGMQVAIVGGTGGIGRALSRFMSSRGATVTVVGQTFRDSDVPGIQFIKADLSLMSEAQRVARLLPAEMLDLLIFTAGIFAGPKREETPEGIERDLAVSYLNRLVMLREMAPRLGEKRPKGRIKPRVIVMAYPGAGQIGTPGDLNAEKSYKSMPQHMNTVAGNEILVLDAAKRYPQINVFGLNPGLIKTNIRSNLLGQDSLRFRLLERIIGLMTKSAEVYAEQIAPLLVTSDIEKHSGAMFDSKGQAILPSEGLTDSHIKKFIAASALLLSNTTVRLAS</sequence>
<dbReference type="InterPro" id="IPR052228">
    <property type="entry name" value="Sec_Metab_Biosynth_Oxidored"/>
</dbReference>
<reference evidence="2 3" key="1">
    <citation type="journal article" date="2015" name="Environ. Microbiol.">
        <title>Methane oxidation coupled to nitrate reduction under hypoxia by the Gammaproteobacterium Methylomonas denitrificans, sp. nov. type strain FJG1.</title>
        <authorList>
            <person name="Kits K.D."/>
            <person name="Klotz M.G."/>
            <person name="Stein L.Y."/>
        </authorList>
    </citation>
    <scope>NUCLEOTIDE SEQUENCE [LARGE SCALE GENOMIC DNA]</scope>
    <source>
        <strain evidence="2 3">FJG1</strain>
    </source>
</reference>
<dbReference type="OrthoDB" id="109589at2"/>
<dbReference type="PRINTS" id="PR00081">
    <property type="entry name" value="GDHRDH"/>
</dbReference>